<evidence type="ECO:0000256" key="1">
    <source>
        <dbReference type="SAM" id="MobiDB-lite"/>
    </source>
</evidence>
<dbReference type="eggNOG" id="ENOG502RJJQ">
    <property type="taxonomic scope" value="Eukaryota"/>
</dbReference>
<dbReference type="GeneID" id="20351252"/>
<protein>
    <submittedName>
        <fullName evidence="4 5">Uncharacterized protein</fullName>
    </submittedName>
</protein>
<dbReference type="AlphaFoldDB" id="J3PBC1"/>
<dbReference type="EnsemblFungi" id="EJT71537">
    <property type="protein sequence ID" value="EJT71537"/>
    <property type="gene ID" value="GGTG_10794"/>
</dbReference>
<feature type="region of interest" description="Disordered" evidence="1">
    <location>
        <begin position="75"/>
        <end position="94"/>
    </location>
</feature>
<feature type="transmembrane region" description="Helical" evidence="2">
    <location>
        <begin position="321"/>
        <end position="344"/>
    </location>
</feature>
<keyword evidence="2" id="KW-0812">Transmembrane</keyword>
<keyword evidence="2" id="KW-1133">Transmembrane helix</keyword>
<proteinExistence type="predicted"/>
<feature type="region of interest" description="Disordered" evidence="1">
    <location>
        <begin position="466"/>
        <end position="547"/>
    </location>
</feature>
<reference evidence="5" key="5">
    <citation type="submission" date="2018-04" db="UniProtKB">
        <authorList>
            <consortium name="EnsemblFungi"/>
        </authorList>
    </citation>
    <scope>IDENTIFICATION</scope>
    <source>
        <strain evidence="5">R3-111a-1</strain>
    </source>
</reference>
<accession>J3PBC1</accession>
<dbReference type="RefSeq" id="XP_009226934.1">
    <property type="nucleotide sequence ID" value="XM_009228670.1"/>
</dbReference>
<evidence type="ECO:0000313" key="6">
    <source>
        <dbReference type="Proteomes" id="UP000006039"/>
    </source>
</evidence>
<dbReference type="Proteomes" id="UP000006039">
    <property type="component" value="Unassembled WGS sequence"/>
</dbReference>
<reference evidence="4" key="3">
    <citation type="submission" date="2010-09" db="EMBL/GenBank/DDBJ databases">
        <title>Annotation of Gaeumannomyces graminis var. tritici R3-111a-1.</title>
        <authorList>
            <consortium name="The Broad Institute Genome Sequencing Platform"/>
            <person name="Ma L.-J."/>
            <person name="Dead R."/>
            <person name="Young S.K."/>
            <person name="Zeng Q."/>
            <person name="Gargeya S."/>
            <person name="Fitzgerald M."/>
            <person name="Haas B."/>
            <person name="Abouelleil A."/>
            <person name="Alvarado L."/>
            <person name="Arachchi H.M."/>
            <person name="Berlin A."/>
            <person name="Brown A."/>
            <person name="Chapman S.B."/>
            <person name="Chen Z."/>
            <person name="Dunbar C."/>
            <person name="Freedman E."/>
            <person name="Gearin G."/>
            <person name="Gellesch M."/>
            <person name="Goldberg J."/>
            <person name="Griggs A."/>
            <person name="Gujja S."/>
            <person name="Heiman D."/>
            <person name="Howarth C."/>
            <person name="Larson L."/>
            <person name="Lui A."/>
            <person name="MacDonald P.J.P."/>
            <person name="Mehta T."/>
            <person name="Montmayeur A."/>
            <person name="Murphy C."/>
            <person name="Neiman D."/>
            <person name="Pearson M."/>
            <person name="Priest M."/>
            <person name="Roberts A."/>
            <person name="Saif S."/>
            <person name="Shea T."/>
            <person name="Shenoy N."/>
            <person name="Sisk P."/>
            <person name="Stolte C."/>
            <person name="Sykes S."/>
            <person name="Yandava C."/>
            <person name="Wortman J."/>
            <person name="Nusbaum C."/>
            <person name="Birren B."/>
        </authorList>
    </citation>
    <scope>NUCLEOTIDE SEQUENCE</scope>
    <source>
        <strain evidence="4">R3-111a-1</strain>
    </source>
</reference>
<dbReference type="HOGENOM" id="CLU_036930_0_0_1"/>
<evidence type="ECO:0000256" key="3">
    <source>
        <dbReference type="SAM" id="SignalP"/>
    </source>
</evidence>
<keyword evidence="3" id="KW-0732">Signal</keyword>
<gene>
    <name evidence="5" type="primary">20351252</name>
    <name evidence="4" type="ORF">GGTG_10794</name>
</gene>
<dbReference type="VEuPathDB" id="FungiDB:GGTG_10794"/>
<reference evidence="6" key="1">
    <citation type="submission" date="2010-07" db="EMBL/GenBank/DDBJ databases">
        <title>The genome sequence of Gaeumannomyces graminis var. tritici strain R3-111a-1.</title>
        <authorList>
            <consortium name="The Broad Institute Genome Sequencing Platform"/>
            <person name="Ma L.-J."/>
            <person name="Dead R."/>
            <person name="Young S."/>
            <person name="Zeng Q."/>
            <person name="Koehrsen M."/>
            <person name="Alvarado L."/>
            <person name="Berlin A."/>
            <person name="Chapman S.B."/>
            <person name="Chen Z."/>
            <person name="Freedman E."/>
            <person name="Gellesch M."/>
            <person name="Goldberg J."/>
            <person name="Griggs A."/>
            <person name="Gujja S."/>
            <person name="Heilman E.R."/>
            <person name="Heiman D."/>
            <person name="Hepburn T."/>
            <person name="Howarth C."/>
            <person name="Jen D."/>
            <person name="Larson L."/>
            <person name="Mehta T."/>
            <person name="Neiman D."/>
            <person name="Pearson M."/>
            <person name="Roberts A."/>
            <person name="Saif S."/>
            <person name="Shea T."/>
            <person name="Shenoy N."/>
            <person name="Sisk P."/>
            <person name="Stolte C."/>
            <person name="Sykes S."/>
            <person name="Walk T."/>
            <person name="White J."/>
            <person name="Yandava C."/>
            <person name="Haas B."/>
            <person name="Nusbaum C."/>
            <person name="Birren B."/>
        </authorList>
    </citation>
    <scope>NUCLEOTIDE SEQUENCE [LARGE SCALE GENOMIC DNA]</scope>
    <source>
        <strain evidence="6">R3-111a-1</strain>
    </source>
</reference>
<keyword evidence="2" id="KW-0472">Membrane</keyword>
<feature type="compositionally biased region" description="Basic and acidic residues" evidence="1">
    <location>
        <begin position="110"/>
        <end position="125"/>
    </location>
</feature>
<name>J3PBC1_GAET3</name>
<feature type="region of interest" description="Disordered" evidence="1">
    <location>
        <begin position="103"/>
        <end position="157"/>
    </location>
</feature>
<evidence type="ECO:0000313" key="5">
    <source>
        <dbReference type="EnsemblFungi" id="EJT71537"/>
    </source>
</evidence>
<organism evidence="4">
    <name type="scientific">Gaeumannomyces tritici (strain R3-111a-1)</name>
    <name type="common">Wheat and barley take-all root rot fungus</name>
    <name type="synonym">Gaeumannomyces graminis var. tritici</name>
    <dbReference type="NCBI Taxonomy" id="644352"/>
    <lineage>
        <taxon>Eukaryota</taxon>
        <taxon>Fungi</taxon>
        <taxon>Dikarya</taxon>
        <taxon>Ascomycota</taxon>
        <taxon>Pezizomycotina</taxon>
        <taxon>Sordariomycetes</taxon>
        <taxon>Sordariomycetidae</taxon>
        <taxon>Magnaporthales</taxon>
        <taxon>Magnaporthaceae</taxon>
        <taxon>Gaeumannomyces</taxon>
    </lineage>
</organism>
<reference evidence="4" key="2">
    <citation type="submission" date="2010-07" db="EMBL/GenBank/DDBJ databases">
        <authorList>
            <consortium name="The Broad Institute Genome Sequencing Platform"/>
            <consortium name="Broad Institute Genome Sequencing Center for Infectious Disease"/>
            <person name="Ma L.-J."/>
            <person name="Dead R."/>
            <person name="Young S."/>
            <person name="Zeng Q."/>
            <person name="Koehrsen M."/>
            <person name="Alvarado L."/>
            <person name="Berlin A."/>
            <person name="Chapman S.B."/>
            <person name="Chen Z."/>
            <person name="Freedman E."/>
            <person name="Gellesch M."/>
            <person name="Goldberg J."/>
            <person name="Griggs A."/>
            <person name="Gujja S."/>
            <person name="Heilman E.R."/>
            <person name="Heiman D."/>
            <person name="Hepburn T."/>
            <person name="Howarth C."/>
            <person name="Jen D."/>
            <person name="Larson L."/>
            <person name="Mehta T."/>
            <person name="Neiman D."/>
            <person name="Pearson M."/>
            <person name="Roberts A."/>
            <person name="Saif S."/>
            <person name="Shea T."/>
            <person name="Shenoy N."/>
            <person name="Sisk P."/>
            <person name="Stolte C."/>
            <person name="Sykes S."/>
            <person name="Walk T."/>
            <person name="White J."/>
            <person name="Yandava C."/>
            <person name="Haas B."/>
            <person name="Nusbaum C."/>
            <person name="Birren B."/>
        </authorList>
    </citation>
    <scope>NUCLEOTIDE SEQUENCE</scope>
    <source>
        <strain evidence="4">R3-111a-1</strain>
    </source>
</reference>
<keyword evidence="6" id="KW-1185">Reference proteome</keyword>
<feature type="region of interest" description="Disordered" evidence="1">
    <location>
        <begin position="207"/>
        <end position="241"/>
    </location>
</feature>
<reference evidence="5" key="4">
    <citation type="journal article" date="2015" name="G3 (Bethesda)">
        <title>Genome sequences of three phytopathogenic species of the Magnaporthaceae family of fungi.</title>
        <authorList>
            <person name="Okagaki L.H."/>
            <person name="Nunes C.C."/>
            <person name="Sailsbery J."/>
            <person name="Clay B."/>
            <person name="Brown D."/>
            <person name="John T."/>
            <person name="Oh Y."/>
            <person name="Young N."/>
            <person name="Fitzgerald M."/>
            <person name="Haas B.J."/>
            <person name="Zeng Q."/>
            <person name="Young S."/>
            <person name="Adiconis X."/>
            <person name="Fan L."/>
            <person name="Levin J.Z."/>
            <person name="Mitchell T.K."/>
            <person name="Okubara P.A."/>
            <person name="Farman M.L."/>
            <person name="Kohn L.M."/>
            <person name="Birren B."/>
            <person name="Ma L.-J."/>
            <person name="Dean R.A."/>
        </authorList>
    </citation>
    <scope>NUCLEOTIDE SEQUENCE</scope>
    <source>
        <strain evidence="5">R3-111a-1</strain>
    </source>
</reference>
<feature type="signal peptide" evidence="3">
    <location>
        <begin position="1"/>
        <end position="32"/>
    </location>
</feature>
<evidence type="ECO:0000256" key="2">
    <source>
        <dbReference type="SAM" id="Phobius"/>
    </source>
</evidence>
<feature type="chain" id="PRO_5015095179" evidence="3">
    <location>
        <begin position="33"/>
        <end position="547"/>
    </location>
</feature>
<dbReference type="OrthoDB" id="5241722at2759"/>
<feature type="compositionally biased region" description="Low complexity" evidence="1">
    <location>
        <begin position="207"/>
        <end position="219"/>
    </location>
</feature>
<evidence type="ECO:0000313" key="4">
    <source>
        <dbReference type="EMBL" id="EJT71537.1"/>
    </source>
</evidence>
<dbReference type="EMBL" id="GL385400">
    <property type="protein sequence ID" value="EJT71537.1"/>
    <property type="molecule type" value="Genomic_DNA"/>
</dbReference>
<sequence>MVARETNTLSKRRLMMRLGLLSLLLILPSASGSILVARDSDVTGLQPISRRHGGDSGELQVPVVDVMERLRRWAVGPGPAASPSSQEQEEQDLKAARALALGHERRHAYQRRDSEDEPTTSKRESEEEEDAAATAPDPLITPGPRYPPCLAGGHALGRRQNDGQIQALSGEIQRLSQSFDSATQASRSVSQASQQLSQSVQQLSQSTARFQADARQAQESARRAEDNARQAGEAANRASQSASSAIASVSSSASSALSSALASASSSANAAMAQASRDAARIQDQAASQVEAARADATLARTEANTQVSQAQGAAVSVTQAALAVVGTFIASSLLSIAVFYLILRCRNRNRDSKKVGGVRRKISAPTQFRKTESGLGAAYGSTDNLMRRNDAPAGPAPMGMPAPAYNVGGYPRDVKPPVALAAASNSNSGATTQYAANRSSSIYDSPGAVVGNPPAVAKFSIFPKSSAATSGPGSPGFPPDKRSSRGSRPPSLQQWLKAGAVSPFGTMPRNPLSGNSINRPAVGRLPKPTSGGPMMQPRTKLPFRED</sequence>